<dbReference type="PANTHER" id="PTHR13800">
    <property type="entry name" value="TRANSIENT RECEPTOR POTENTIAL CATION CHANNEL, SUBFAMILY M, MEMBER 6"/>
    <property type="match status" value="1"/>
</dbReference>
<keyword evidence="6" id="KW-0107">Calcium channel</keyword>
<dbReference type="InterPro" id="IPR041491">
    <property type="entry name" value="TRPM_SLOG"/>
</dbReference>
<evidence type="ECO:0000256" key="9">
    <source>
        <dbReference type="ARBA" id="ARBA00022989"/>
    </source>
</evidence>
<feature type="region of interest" description="Disordered" evidence="13">
    <location>
        <begin position="1229"/>
        <end position="1256"/>
    </location>
</feature>
<feature type="domain" description="TRPM SLOG" evidence="16">
    <location>
        <begin position="112"/>
        <end position="339"/>
    </location>
</feature>
<dbReference type="Pfam" id="PF25508">
    <property type="entry name" value="TRPM2"/>
    <property type="match status" value="1"/>
</dbReference>
<evidence type="ECO:0000259" key="16">
    <source>
        <dbReference type="Pfam" id="PF18139"/>
    </source>
</evidence>
<keyword evidence="4" id="KW-1003">Cell membrane</keyword>
<keyword evidence="10" id="KW-0406">Ion transport</keyword>
<evidence type="ECO:0000256" key="11">
    <source>
        <dbReference type="ARBA" id="ARBA00023136"/>
    </source>
</evidence>
<feature type="region of interest" description="Disordered" evidence="13">
    <location>
        <begin position="1302"/>
        <end position="1323"/>
    </location>
</feature>
<dbReference type="Pfam" id="PF00520">
    <property type="entry name" value="Ion_trans"/>
    <property type="match status" value="1"/>
</dbReference>
<organism evidence="18 19">
    <name type="scientific">Albula goreensis</name>
    <dbReference type="NCBI Taxonomy" id="1534307"/>
    <lineage>
        <taxon>Eukaryota</taxon>
        <taxon>Metazoa</taxon>
        <taxon>Chordata</taxon>
        <taxon>Craniata</taxon>
        <taxon>Vertebrata</taxon>
        <taxon>Euteleostomi</taxon>
        <taxon>Actinopterygii</taxon>
        <taxon>Neopterygii</taxon>
        <taxon>Teleostei</taxon>
        <taxon>Albuliformes</taxon>
        <taxon>Albulidae</taxon>
        <taxon>Albula</taxon>
    </lineage>
</organism>
<evidence type="ECO:0000259" key="15">
    <source>
        <dbReference type="Pfam" id="PF00520"/>
    </source>
</evidence>
<dbReference type="InterPro" id="IPR015797">
    <property type="entry name" value="NUDIX_hydrolase-like_dom_sf"/>
</dbReference>
<keyword evidence="3" id="KW-0813">Transport</keyword>
<feature type="domain" description="TRPM-like" evidence="17">
    <location>
        <begin position="439"/>
        <end position="700"/>
    </location>
</feature>
<evidence type="ECO:0000313" key="18">
    <source>
        <dbReference type="EMBL" id="KAI1899239.1"/>
    </source>
</evidence>
<feature type="transmembrane region" description="Helical" evidence="14">
    <location>
        <begin position="960"/>
        <end position="977"/>
    </location>
</feature>
<keyword evidence="12" id="KW-0407">Ion channel</keyword>
<comment type="similarity">
    <text evidence="2">Belongs to the transient receptor (TC 1.A.4) family. LTrpC subfamily. TRPM2 sub-subfamily.</text>
</comment>
<feature type="transmembrane region" description="Helical" evidence="14">
    <location>
        <begin position="921"/>
        <end position="940"/>
    </location>
</feature>
<protein>
    <recommendedName>
        <fullName evidence="20">Transient receptor potential cation channel subfamily M member 2</fullName>
    </recommendedName>
</protein>
<keyword evidence="7 14" id="KW-0812">Transmembrane</keyword>
<dbReference type="Pfam" id="PF18139">
    <property type="entry name" value="LSDAT_euk"/>
    <property type="match status" value="1"/>
</dbReference>
<evidence type="ECO:0000256" key="1">
    <source>
        <dbReference type="ARBA" id="ARBA00004651"/>
    </source>
</evidence>
<dbReference type="OrthoDB" id="310870at2759"/>
<evidence type="ECO:0000256" key="12">
    <source>
        <dbReference type="ARBA" id="ARBA00023303"/>
    </source>
</evidence>
<dbReference type="InterPro" id="IPR050927">
    <property type="entry name" value="TRPM"/>
</dbReference>
<evidence type="ECO:0000256" key="8">
    <source>
        <dbReference type="ARBA" id="ARBA00022837"/>
    </source>
</evidence>
<name>A0A8T3DP53_9TELE</name>
<evidence type="ECO:0008006" key="20">
    <source>
        <dbReference type="Google" id="ProtNLM"/>
    </source>
</evidence>
<dbReference type="InterPro" id="IPR005821">
    <property type="entry name" value="Ion_trans_dom"/>
</dbReference>
<feature type="transmembrane region" description="Helical" evidence="14">
    <location>
        <begin position="856"/>
        <end position="874"/>
    </location>
</feature>
<dbReference type="InterPro" id="IPR057366">
    <property type="entry name" value="TRPM-like"/>
</dbReference>
<keyword evidence="11 14" id="KW-0472">Membrane</keyword>
<evidence type="ECO:0000256" key="6">
    <source>
        <dbReference type="ARBA" id="ARBA00022673"/>
    </source>
</evidence>
<keyword evidence="8" id="KW-0106">Calcium</keyword>
<evidence type="ECO:0000256" key="10">
    <source>
        <dbReference type="ARBA" id="ARBA00023065"/>
    </source>
</evidence>
<keyword evidence="9 14" id="KW-1133">Transmembrane helix</keyword>
<dbReference type="GO" id="GO:0099604">
    <property type="term" value="F:ligand-gated calcium channel activity"/>
    <property type="evidence" value="ECO:0007669"/>
    <property type="project" value="TreeGrafter"/>
</dbReference>
<evidence type="ECO:0000256" key="7">
    <source>
        <dbReference type="ARBA" id="ARBA00022692"/>
    </source>
</evidence>
<evidence type="ECO:0000256" key="14">
    <source>
        <dbReference type="SAM" id="Phobius"/>
    </source>
</evidence>
<dbReference type="SUPFAM" id="SSF55811">
    <property type="entry name" value="Nudix"/>
    <property type="match status" value="1"/>
</dbReference>
<dbReference type="GO" id="GO:0005886">
    <property type="term" value="C:plasma membrane"/>
    <property type="evidence" value="ECO:0007669"/>
    <property type="project" value="UniProtKB-SubCell"/>
</dbReference>
<dbReference type="PANTHER" id="PTHR13800:SF2">
    <property type="entry name" value="TRANSIENT RECEPTOR POTENTIAL CATION CHANNEL SUBFAMILY M MEMBER 2"/>
    <property type="match status" value="1"/>
</dbReference>
<evidence type="ECO:0000256" key="5">
    <source>
        <dbReference type="ARBA" id="ARBA00022568"/>
    </source>
</evidence>
<feature type="transmembrane region" description="Helical" evidence="14">
    <location>
        <begin position="825"/>
        <end position="844"/>
    </location>
</feature>
<evidence type="ECO:0000256" key="4">
    <source>
        <dbReference type="ARBA" id="ARBA00022475"/>
    </source>
</evidence>
<gene>
    <name evidence="18" type="ORF">AGOR_G00059760</name>
</gene>
<feature type="transmembrane region" description="Helical" evidence="14">
    <location>
        <begin position="895"/>
        <end position="915"/>
    </location>
</feature>
<comment type="caution">
    <text evidence="18">The sequence shown here is derived from an EMBL/GenBank/DDBJ whole genome shotgun (WGS) entry which is preliminary data.</text>
</comment>
<sequence length="1492" mass="171633">MEELLQEPTLVQSLAVSMAQSSDYMSLSPSFQRGLYSSWIKQNIRKKECCFFVEDERGFCKCGYPRIHHVEDAFKPDEFVGETWDRHKHMREVPTDAFGDISFGGLGQKLGKYVRVSTDTSTDDLYQLMIDHWKLHPPNLLISVTGGAQNFYMKTRLKEMFRRGLIKVAQTTGAWILTGGTHTGVMKHVGQAVRDYALSSSCTENQIVAIGVATWGIVLNRQVLVNPEGCFPAYYSLDEKSQGRLSCLDDNHSHFLLVDDGTHGRYGVEIELRSKLEKLISELPLGNRANGVKIPVVCVVLDGGPGTLDTIYNAMLNGTPCVILEGSGRLADVIANVAELPVSRVTVALINQLMSKFFGQEFKELKVIEWTKKIQDIIRTPQLLTVFRIDEEGQNDVDVAILQALLKASRNNNSQGRENWEQQLELAVAWNRVDIAKSEIFTEESQWQSGELHEAMLSALVGHKPDFVKLLLENGVCLREFLREDTLCELYTHLQPGCLFLRRLAKRMRGERGRRGQSNLSVRRKVSLHHVSDEVQHYLGSFTTPLYPPAPARPRIEMPKDDIQVTLPNKGPAELQNIPSIQSGRGTGGAWDPERDLFLWAILQNSKELAEIAWEQCRDGMCAALAASKILKKMAHEEDEDDEVDKMQELANHYENQAIGVFSECYRQDEQRAQKLLIRISSSWGRTTCLRLALEADNKTLWLMQEFRCVRTQICISDLWHNHEHGFKGLLTQIWYGELAEDNPHWKMMLCMLFVPLIYTGLLSFRRDEEILRETHRKEKMLTVETVTGCSFASHIQDYMECTELQPLTCTSRLVSFFSSPQVKFYWNIVSYFGFLWLFGYVLMMDFQAKPSWKEYLLYGWLISLVCEEIRQLFDDPDGYGFQRKSKMYISDLWNILDVLSILLFIIGLVCRLTTTVFYAGKVILCIDYIVFCLRLMAIFTISKTLGPKIIIVRRMMKDMFFFMFLLSIWVVAYGVAKQGILIHNEQRLDWIIRGVVYEPYLIIFGNVPTNIDNVEFDMSTCSVNGTDPLKPKCPVLNADAKPAFPEWLTIILLCVYLLFANILLLNLLIAIFNFTFQEVQDNTDSIWKFQRYELIKEYHSRPAPPPPFIFLSHLYLFIKRVVLRRPPQRHKQFKDELRQVEEEEMLSWEAFMKENYLAVTRRDWSQSMEHRIQDTADKVGVMVELLEGEQDRENVTLARRMAHLEEQVSQSTKALQWIIEALKSQGYQSKEEPPVMSSGKAMERDKSQSKKKSVKKEIGFHINARRLQYPDSTVTRFPVPEEKVPWEVEFTCYNPQTYNAKKTPSVPEQTEGTDIDLDKYRNPQGRTGLRGRGMLNHLGPNQILDPIITRYEGRCALEFLAVWDKKEGVWAIPGGPVHSEEVLPQRLEAILGRKLHEQVKAKLEGQAEINKVHHGYVDDHRNTDNAWVETTAFNIHLDRRGLLMADINRMAENSKDSDERVQWQEVSSRTLVCAYQREVLRTVAELHGRPF</sequence>
<evidence type="ECO:0000259" key="17">
    <source>
        <dbReference type="Pfam" id="PF25508"/>
    </source>
</evidence>
<dbReference type="Gene3D" id="3.90.79.10">
    <property type="entry name" value="Nucleoside Triphosphate Pyrophosphohydrolase"/>
    <property type="match status" value="1"/>
</dbReference>
<evidence type="ECO:0000256" key="2">
    <source>
        <dbReference type="ARBA" id="ARBA00009501"/>
    </source>
</evidence>
<proteinExistence type="inferred from homology"/>
<feature type="domain" description="Ion transport" evidence="15">
    <location>
        <begin position="827"/>
        <end position="1084"/>
    </location>
</feature>
<reference evidence="18" key="1">
    <citation type="submission" date="2021-01" db="EMBL/GenBank/DDBJ databases">
        <authorList>
            <person name="Zahm M."/>
            <person name="Roques C."/>
            <person name="Cabau C."/>
            <person name="Klopp C."/>
            <person name="Donnadieu C."/>
            <person name="Jouanno E."/>
            <person name="Lampietro C."/>
            <person name="Louis A."/>
            <person name="Herpin A."/>
            <person name="Echchiki A."/>
            <person name="Berthelot C."/>
            <person name="Parey E."/>
            <person name="Roest-Crollius H."/>
            <person name="Braasch I."/>
            <person name="Postlethwait J."/>
            <person name="Bobe J."/>
            <person name="Montfort J."/>
            <person name="Bouchez O."/>
            <person name="Begum T."/>
            <person name="Mejri S."/>
            <person name="Adams A."/>
            <person name="Chen W.-J."/>
            <person name="Guiguen Y."/>
        </authorList>
    </citation>
    <scope>NUCLEOTIDE SEQUENCE</scope>
    <source>
        <tissue evidence="18">Blood</tissue>
    </source>
</reference>
<feature type="compositionally biased region" description="Polar residues" evidence="13">
    <location>
        <begin position="1302"/>
        <end position="1313"/>
    </location>
</feature>
<accession>A0A8T3DP53</accession>
<evidence type="ECO:0000256" key="13">
    <source>
        <dbReference type="SAM" id="MobiDB-lite"/>
    </source>
</evidence>
<feature type="transmembrane region" description="Helical" evidence="14">
    <location>
        <begin position="1048"/>
        <end position="1073"/>
    </location>
</feature>
<dbReference type="Proteomes" id="UP000829720">
    <property type="component" value="Unassembled WGS sequence"/>
</dbReference>
<evidence type="ECO:0000256" key="3">
    <source>
        <dbReference type="ARBA" id="ARBA00022448"/>
    </source>
</evidence>
<comment type="subcellular location">
    <subcellularLocation>
        <location evidence="1">Cell membrane</location>
        <topology evidence="1">Multi-pass membrane protein</topology>
    </subcellularLocation>
</comment>
<evidence type="ECO:0000313" key="19">
    <source>
        <dbReference type="Proteomes" id="UP000829720"/>
    </source>
</evidence>
<keyword evidence="19" id="KW-1185">Reference proteome</keyword>
<dbReference type="EMBL" id="JAERUA010000005">
    <property type="protein sequence ID" value="KAI1899239.1"/>
    <property type="molecule type" value="Genomic_DNA"/>
</dbReference>
<keyword evidence="5" id="KW-0109">Calcium transport</keyword>
<dbReference type="CDD" id="cd03670">
    <property type="entry name" value="NUDIX_ADPRase_Nudt9"/>
    <property type="match status" value="1"/>
</dbReference>